<dbReference type="InterPro" id="IPR001584">
    <property type="entry name" value="Integrase_cat-core"/>
</dbReference>
<dbReference type="EMBL" id="JBHRUJ010000014">
    <property type="protein sequence ID" value="MFC3210925.1"/>
    <property type="molecule type" value="Genomic_DNA"/>
</dbReference>
<dbReference type="InterPro" id="IPR050900">
    <property type="entry name" value="Transposase_IS3/IS150/IS904"/>
</dbReference>
<dbReference type="InterPro" id="IPR048020">
    <property type="entry name" value="Transpos_IS3"/>
</dbReference>
<evidence type="ECO:0000259" key="2">
    <source>
        <dbReference type="PROSITE" id="PS50994"/>
    </source>
</evidence>
<dbReference type="Gene3D" id="3.30.420.10">
    <property type="entry name" value="Ribonuclease H-like superfamily/Ribonuclease H"/>
    <property type="match status" value="1"/>
</dbReference>
<dbReference type="Proteomes" id="UP001595625">
    <property type="component" value="Unassembled WGS sequence"/>
</dbReference>
<reference evidence="4" key="1">
    <citation type="journal article" date="2019" name="Int. J. Syst. Evol. Microbiol.">
        <title>The Global Catalogue of Microorganisms (GCM) 10K type strain sequencing project: providing services to taxonomists for standard genome sequencing and annotation.</title>
        <authorList>
            <consortium name="The Broad Institute Genomics Platform"/>
            <consortium name="The Broad Institute Genome Sequencing Center for Infectious Disease"/>
            <person name="Wu L."/>
            <person name="Ma J."/>
        </authorList>
    </citation>
    <scope>NUCLEOTIDE SEQUENCE [LARGE SCALE GENOMIC DNA]</scope>
    <source>
        <strain evidence="4">CCM 320</strain>
    </source>
</reference>
<dbReference type="InterPro" id="IPR025948">
    <property type="entry name" value="HTH-like_dom"/>
</dbReference>
<dbReference type="InterPro" id="IPR036397">
    <property type="entry name" value="RNaseH_sf"/>
</dbReference>
<dbReference type="InterPro" id="IPR012337">
    <property type="entry name" value="RNaseH-like_sf"/>
</dbReference>
<dbReference type="PANTHER" id="PTHR46889">
    <property type="entry name" value="TRANSPOSASE INSF FOR INSERTION SEQUENCE IS3B-RELATED"/>
    <property type="match status" value="1"/>
</dbReference>
<dbReference type="NCBIfam" id="NF033516">
    <property type="entry name" value="transpos_IS3"/>
    <property type="match status" value="1"/>
</dbReference>
<dbReference type="SUPFAM" id="SSF53098">
    <property type="entry name" value="Ribonuclease H-like"/>
    <property type="match status" value="1"/>
</dbReference>
<evidence type="ECO:0000313" key="4">
    <source>
        <dbReference type="Proteomes" id="UP001595625"/>
    </source>
</evidence>
<dbReference type="RefSeq" id="WP_377280288.1">
    <property type="nucleotide sequence ID" value="NZ_JBHRUJ010000014.1"/>
</dbReference>
<dbReference type="Pfam" id="PF13276">
    <property type="entry name" value="HTH_21"/>
    <property type="match status" value="1"/>
</dbReference>
<dbReference type="PANTHER" id="PTHR46889:SF4">
    <property type="entry name" value="TRANSPOSASE INSO FOR INSERTION SEQUENCE ELEMENT IS911B-RELATED"/>
    <property type="match status" value="1"/>
</dbReference>
<dbReference type="PROSITE" id="PS50994">
    <property type="entry name" value="INTEGRASE"/>
    <property type="match status" value="1"/>
</dbReference>
<comment type="caution">
    <text evidence="3">The sequence shown here is derived from an EMBL/GenBank/DDBJ whole genome shotgun (WGS) entry which is preliminary data.</text>
</comment>
<organism evidence="3 4">
    <name type="scientific">Planomicrobium okeanokoites</name>
    <name type="common">Planococcus okeanokoites</name>
    <name type="synonym">Flavobacterium okeanokoites</name>
    <dbReference type="NCBI Taxonomy" id="244"/>
    <lineage>
        <taxon>Bacteria</taxon>
        <taxon>Bacillati</taxon>
        <taxon>Bacillota</taxon>
        <taxon>Bacilli</taxon>
        <taxon>Bacillales</taxon>
        <taxon>Caryophanaceae</taxon>
        <taxon>Planomicrobium</taxon>
    </lineage>
</organism>
<accession>A0ABV7KNB0</accession>
<evidence type="ECO:0000256" key="1">
    <source>
        <dbReference type="ARBA" id="ARBA00002286"/>
    </source>
</evidence>
<name>A0ABV7KNB0_PLAOK</name>
<dbReference type="Pfam" id="PF13333">
    <property type="entry name" value="rve_2"/>
    <property type="match status" value="1"/>
</dbReference>
<comment type="function">
    <text evidence="1">Involved in the transposition of the insertion sequence.</text>
</comment>
<keyword evidence="4" id="KW-1185">Reference proteome</keyword>
<feature type="domain" description="Integrase catalytic" evidence="2">
    <location>
        <begin position="125"/>
        <end position="287"/>
    </location>
</feature>
<gene>
    <name evidence="3" type="ORF">ACFOEJ_07585</name>
</gene>
<dbReference type="Pfam" id="PF00665">
    <property type="entry name" value="rve"/>
    <property type="match status" value="1"/>
</dbReference>
<protein>
    <submittedName>
        <fullName evidence="3">IS3 family transposase</fullName>
    </submittedName>
</protein>
<sequence length="296" mass="35088">MKFQFIYDYQEEYAVVKMCAVLKVSPSGYYKWRSNLNQPTTGKDIKKQEHLQKISKSYHESLGTYGSPRIHDDLKEWGYVLSSKTVARYMKELSLRATPLQRYLVTTDSNHTDKIYPNLVKRQFKSSLPDRIWVADITYIWTQEGWLYLATIMDLFSRKIISWGLETHLKKEFPLEVLKRALETRQPSEKLIHHSDRGSQYCSNEYTDLLKEKEVQISMSRKGDPYDNACIESFHATLKKELVYRNRFATRVDARRAISAYIDTFYNTRRKHSTLGYFSPNKFEENYHLDQRLKIS</sequence>
<evidence type="ECO:0000313" key="3">
    <source>
        <dbReference type="EMBL" id="MFC3210925.1"/>
    </source>
</evidence>
<proteinExistence type="predicted"/>